<feature type="transmembrane region" description="Helical" evidence="1">
    <location>
        <begin position="85"/>
        <end position="104"/>
    </location>
</feature>
<name>A0ABQ1LGF6_9BACT</name>
<protein>
    <submittedName>
        <fullName evidence="2">Membrane protein</fullName>
    </submittedName>
</protein>
<dbReference type="EMBL" id="BMEC01000002">
    <property type="protein sequence ID" value="GGC23353.1"/>
    <property type="molecule type" value="Genomic_DNA"/>
</dbReference>
<keyword evidence="1" id="KW-0812">Transmembrane</keyword>
<proteinExistence type="predicted"/>
<evidence type="ECO:0000313" key="3">
    <source>
        <dbReference type="Proteomes" id="UP000636010"/>
    </source>
</evidence>
<gene>
    <name evidence="2" type="ORF">GCM10011506_05830</name>
</gene>
<sequence>MEILTKLLLSHLITDFILQPKKWVNHKFKHKGKSVFLYLHGLITGLFVLLIFWDIQIWPIAAFVALTHTLIDWTKMQFTDSPKAFFIDQAAHLLILVMCTLYLLDFSFIPEKLEISTEALKITTAYIFITAPAGIIIGKLTERWKNHTVPSLKNAGQWIGITERLLVLTLVLLQQYTAIGFIIAAKSILRTATSREEKQFAQSEYILIGTLLSFAFAIFTGLLIR</sequence>
<dbReference type="Proteomes" id="UP000636010">
    <property type="component" value="Unassembled WGS sequence"/>
</dbReference>
<dbReference type="InterPro" id="IPR021737">
    <property type="entry name" value="Phage_phiKZ_Orf197"/>
</dbReference>
<organism evidence="2 3">
    <name type="scientific">Marivirga lumbricoides</name>
    <dbReference type="NCBI Taxonomy" id="1046115"/>
    <lineage>
        <taxon>Bacteria</taxon>
        <taxon>Pseudomonadati</taxon>
        <taxon>Bacteroidota</taxon>
        <taxon>Cytophagia</taxon>
        <taxon>Cytophagales</taxon>
        <taxon>Marivirgaceae</taxon>
        <taxon>Marivirga</taxon>
    </lineage>
</organism>
<feature type="transmembrane region" description="Helical" evidence="1">
    <location>
        <begin position="165"/>
        <end position="185"/>
    </location>
</feature>
<reference evidence="3" key="1">
    <citation type="journal article" date="2019" name="Int. J. Syst. Evol. Microbiol.">
        <title>The Global Catalogue of Microorganisms (GCM) 10K type strain sequencing project: providing services to taxonomists for standard genome sequencing and annotation.</title>
        <authorList>
            <consortium name="The Broad Institute Genomics Platform"/>
            <consortium name="The Broad Institute Genome Sequencing Center for Infectious Disease"/>
            <person name="Wu L."/>
            <person name="Ma J."/>
        </authorList>
    </citation>
    <scope>NUCLEOTIDE SEQUENCE [LARGE SCALE GENOMIC DNA]</scope>
    <source>
        <strain evidence="3">CGMCC 1.10832</strain>
    </source>
</reference>
<evidence type="ECO:0000313" key="2">
    <source>
        <dbReference type="EMBL" id="GGC23353.1"/>
    </source>
</evidence>
<feature type="transmembrane region" description="Helical" evidence="1">
    <location>
        <begin position="35"/>
        <end position="51"/>
    </location>
</feature>
<feature type="transmembrane region" description="Helical" evidence="1">
    <location>
        <begin position="124"/>
        <end position="144"/>
    </location>
</feature>
<feature type="transmembrane region" description="Helical" evidence="1">
    <location>
        <begin position="205"/>
        <end position="224"/>
    </location>
</feature>
<keyword evidence="1" id="KW-0472">Membrane</keyword>
<keyword evidence="1" id="KW-1133">Transmembrane helix</keyword>
<evidence type="ECO:0000256" key="1">
    <source>
        <dbReference type="SAM" id="Phobius"/>
    </source>
</evidence>
<accession>A0ABQ1LGF6</accession>
<dbReference type="RefSeq" id="WP_188460315.1">
    <property type="nucleotide sequence ID" value="NZ_BAABHU010000002.1"/>
</dbReference>
<keyword evidence="3" id="KW-1185">Reference proteome</keyword>
<dbReference type="Pfam" id="PF11750">
    <property type="entry name" value="DUF3307"/>
    <property type="match status" value="1"/>
</dbReference>
<comment type="caution">
    <text evidence="2">The sequence shown here is derived from an EMBL/GenBank/DDBJ whole genome shotgun (WGS) entry which is preliminary data.</text>
</comment>